<keyword evidence="1" id="KW-0732">Signal</keyword>
<dbReference type="EMBL" id="PTJC01000006">
    <property type="protein sequence ID" value="PPK86636.1"/>
    <property type="molecule type" value="Genomic_DNA"/>
</dbReference>
<feature type="signal peptide" evidence="1">
    <location>
        <begin position="1"/>
        <end position="18"/>
    </location>
</feature>
<dbReference type="Proteomes" id="UP000237662">
    <property type="component" value="Unassembled WGS sequence"/>
</dbReference>
<proteinExistence type="predicted"/>
<accession>A0A2S6I646</accession>
<evidence type="ECO:0000313" key="3">
    <source>
        <dbReference type="Proteomes" id="UP000237662"/>
    </source>
</evidence>
<evidence type="ECO:0008006" key="4">
    <source>
        <dbReference type="Google" id="ProtNLM"/>
    </source>
</evidence>
<gene>
    <name evidence="2" type="ORF">CLV84_3571</name>
</gene>
<comment type="caution">
    <text evidence="2">The sequence shown here is derived from an EMBL/GenBank/DDBJ whole genome shotgun (WGS) entry which is preliminary data.</text>
</comment>
<keyword evidence="3" id="KW-1185">Reference proteome</keyword>
<dbReference type="OrthoDB" id="1493334at2"/>
<sequence length="221" mass="24038">MKQLFTFSLLFATVLLSAQNTSPILAYHAQTVVPAYHAAGADDEGTHRFSLRRERTLLGDLDLSGAWGGPTYNYSSTGQDWALVRGGFGGLEFSETVFLGYGGWSARESFTTDDADDNVDAPEYDFRHGGFIIAVSPGADNVIHPRFTAIVGPGRIDVEGVRDRMLIGQLMGGVELNLFQWFRLGIEGGYRFASGVDSEKVTAADVSGAVVQIEARFGWSW</sequence>
<name>A0A2S6I646_9BACT</name>
<organism evidence="2 3">
    <name type="scientific">Neolewinella xylanilytica</name>
    <dbReference type="NCBI Taxonomy" id="1514080"/>
    <lineage>
        <taxon>Bacteria</taxon>
        <taxon>Pseudomonadati</taxon>
        <taxon>Bacteroidota</taxon>
        <taxon>Saprospiria</taxon>
        <taxon>Saprospirales</taxon>
        <taxon>Lewinellaceae</taxon>
        <taxon>Neolewinella</taxon>
    </lineage>
</organism>
<protein>
    <recommendedName>
        <fullName evidence="4">Outer membrane protein beta-barrel domain-containing protein</fullName>
    </recommendedName>
</protein>
<feature type="chain" id="PRO_5015641162" description="Outer membrane protein beta-barrel domain-containing protein" evidence="1">
    <location>
        <begin position="19"/>
        <end position="221"/>
    </location>
</feature>
<evidence type="ECO:0000256" key="1">
    <source>
        <dbReference type="SAM" id="SignalP"/>
    </source>
</evidence>
<dbReference type="RefSeq" id="WP_104421057.1">
    <property type="nucleotide sequence ID" value="NZ_PTJC01000006.1"/>
</dbReference>
<dbReference type="AlphaFoldDB" id="A0A2S6I646"/>
<reference evidence="2 3" key="1">
    <citation type="submission" date="2018-02" db="EMBL/GenBank/DDBJ databases">
        <title>Genomic Encyclopedia of Archaeal and Bacterial Type Strains, Phase II (KMG-II): from individual species to whole genera.</title>
        <authorList>
            <person name="Goeker M."/>
        </authorList>
    </citation>
    <scope>NUCLEOTIDE SEQUENCE [LARGE SCALE GENOMIC DNA]</scope>
    <source>
        <strain evidence="2 3">DSM 29526</strain>
    </source>
</reference>
<evidence type="ECO:0000313" key="2">
    <source>
        <dbReference type="EMBL" id="PPK86636.1"/>
    </source>
</evidence>